<dbReference type="InterPro" id="IPR047928">
    <property type="entry name" value="Perm_prefix_1"/>
</dbReference>
<keyword evidence="1" id="KW-0812">Transmembrane</keyword>
<dbReference type="Proteomes" id="UP001501138">
    <property type="component" value="Unassembled WGS sequence"/>
</dbReference>
<dbReference type="EMBL" id="BAAAPM010000005">
    <property type="protein sequence ID" value="GAA1729965.1"/>
    <property type="molecule type" value="Genomic_DNA"/>
</dbReference>
<feature type="transmembrane region" description="Helical" evidence="1">
    <location>
        <begin position="201"/>
        <end position="221"/>
    </location>
</feature>
<dbReference type="NCBIfam" id="NF038403">
    <property type="entry name" value="perm_prefix_1"/>
    <property type="match status" value="1"/>
</dbReference>
<protein>
    <submittedName>
        <fullName evidence="2">Uncharacterized protein</fullName>
    </submittedName>
</protein>
<comment type="caution">
    <text evidence="2">The sequence shown here is derived from an EMBL/GenBank/DDBJ whole genome shotgun (WGS) entry which is preliminary data.</text>
</comment>
<reference evidence="3" key="1">
    <citation type="journal article" date="2019" name="Int. J. Syst. Evol. Microbiol.">
        <title>The Global Catalogue of Microorganisms (GCM) 10K type strain sequencing project: providing services to taxonomists for standard genome sequencing and annotation.</title>
        <authorList>
            <consortium name="The Broad Institute Genomics Platform"/>
            <consortium name="The Broad Institute Genome Sequencing Center for Infectious Disease"/>
            <person name="Wu L."/>
            <person name="Ma J."/>
        </authorList>
    </citation>
    <scope>NUCLEOTIDE SEQUENCE [LARGE SCALE GENOMIC DNA]</scope>
    <source>
        <strain evidence="3">JCM 15589</strain>
    </source>
</reference>
<feature type="transmembrane region" description="Helical" evidence="1">
    <location>
        <begin position="105"/>
        <end position="127"/>
    </location>
</feature>
<feature type="transmembrane region" description="Helical" evidence="1">
    <location>
        <begin position="133"/>
        <end position="152"/>
    </location>
</feature>
<organism evidence="2 3">
    <name type="scientific">Isoptericola hypogeus</name>
    <dbReference type="NCBI Taxonomy" id="300179"/>
    <lineage>
        <taxon>Bacteria</taxon>
        <taxon>Bacillati</taxon>
        <taxon>Actinomycetota</taxon>
        <taxon>Actinomycetes</taxon>
        <taxon>Micrococcales</taxon>
        <taxon>Promicromonosporaceae</taxon>
        <taxon>Isoptericola</taxon>
    </lineage>
</organism>
<feature type="transmembrane region" description="Helical" evidence="1">
    <location>
        <begin position="254"/>
        <end position="274"/>
    </location>
</feature>
<keyword evidence="3" id="KW-1185">Reference proteome</keyword>
<evidence type="ECO:0000313" key="2">
    <source>
        <dbReference type="EMBL" id="GAA1729965.1"/>
    </source>
</evidence>
<accession>A0ABP4VP34</accession>
<dbReference type="RefSeq" id="WP_344248963.1">
    <property type="nucleotide sequence ID" value="NZ_BAAAPM010000005.1"/>
</dbReference>
<proteinExistence type="predicted"/>
<keyword evidence="1" id="KW-0472">Membrane</keyword>
<keyword evidence="1" id="KW-1133">Transmembrane helix</keyword>
<evidence type="ECO:0000313" key="3">
    <source>
        <dbReference type="Proteomes" id="UP001501138"/>
    </source>
</evidence>
<feature type="transmembrane region" description="Helical" evidence="1">
    <location>
        <begin position="173"/>
        <end position="195"/>
    </location>
</feature>
<sequence>MTTVHRLLDDAFSGVDLTLEVQDLKEEIRANLEARATELEATGVTSDAAARRAFDELGDVRALVADAAGAPMPHTGGAAPATERGALPPMARAALAHKVRPRAGFVVSTVLASIVGVGALTLAALGATGVLDLANGAVVVLLAVGALATGWLTGAALVQETTTNHPLPRGRAAGYGVGAGLTVAGAGLAGVVALAPLAAGWYVAAAVVLVAGVLVLTWLGATQTNRKKAWVREAAVEQALDNRFEEDPAAAARFGVYTAVIWLVALVVFVVLGLTVGWAWSWLAFVAATAVTMLVLARMLFAATKD</sequence>
<evidence type="ECO:0000256" key="1">
    <source>
        <dbReference type="SAM" id="Phobius"/>
    </source>
</evidence>
<name>A0ABP4VP34_9MICO</name>
<gene>
    <name evidence="2" type="ORF">GCM10009809_26890</name>
</gene>
<feature type="transmembrane region" description="Helical" evidence="1">
    <location>
        <begin position="280"/>
        <end position="301"/>
    </location>
</feature>